<accession>A0A8C9KY30</accession>
<dbReference type="PANTHER" id="PTHR31493:SF1">
    <property type="entry name" value="PROTEIN C19ORF12"/>
    <property type="match status" value="1"/>
</dbReference>
<sequence length="59" mass="5757">MPVRADDVMTLLSHVATVKGMKAAVSQSGRGAMLTGASAFVGGMLGGPPGIAVGECALL</sequence>
<reference evidence="2" key="1">
    <citation type="submission" date="2025-08" db="UniProtKB">
        <authorList>
            <consortium name="Ensembl"/>
        </authorList>
    </citation>
    <scope>IDENTIFICATION</scope>
</reference>
<proteinExistence type="inferred from homology"/>
<evidence type="ECO:0000256" key="1">
    <source>
        <dbReference type="ARBA" id="ARBA00029457"/>
    </source>
</evidence>
<dbReference type="Proteomes" id="UP000694409">
    <property type="component" value="Unassembled WGS sequence"/>
</dbReference>
<evidence type="ECO:0000313" key="2">
    <source>
        <dbReference type="Ensembl" id="ENSSCAP00000001863.1"/>
    </source>
</evidence>
<name>A0A8C9KY30_SERCA</name>
<dbReference type="GeneTree" id="ENSGT01030000237246"/>
<reference evidence="2" key="2">
    <citation type="submission" date="2025-09" db="UniProtKB">
        <authorList>
            <consortium name="Ensembl"/>
        </authorList>
    </citation>
    <scope>IDENTIFICATION</scope>
</reference>
<dbReference type="AlphaFoldDB" id="A0A8C9KY30"/>
<comment type="similarity">
    <text evidence="1">Belongs to the C19orf12 family.</text>
</comment>
<dbReference type="PANTHER" id="PTHR31493">
    <property type="entry name" value="NAZO FAMILY MEMBER"/>
    <property type="match status" value="1"/>
</dbReference>
<keyword evidence="3" id="KW-1185">Reference proteome</keyword>
<evidence type="ECO:0000313" key="3">
    <source>
        <dbReference type="Proteomes" id="UP000694409"/>
    </source>
</evidence>
<protein>
    <submittedName>
        <fullName evidence="2">Uncharacterized protein</fullName>
    </submittedName>
</protein>
<dbReference type="OMA" id="HERELVW"/>
<dbReference type="InterPro" id="IPR033369">
    <property type="entry name" value="C19orf12"/>
</dbReference>
<dbReference type="Ensembl" id="ENSSCAT00000002173.1">
    <property type="protein sequence ID" value="ENSSCAP00000001863.1"/>
    <property type="gene ID" value="ENSSCAG00000001612.1"/>
</dbReference>
<organism evidence="2 3">
    <name type="scientific">Serinus canaria</name>
    <name type="common">Island canary</name>
    <name type="synonym">Fringilla canaria</name>
    <dbReference type="NCBI Taxonomy" id="9135"/>
    <lineage>
        <taxon>Eukaryota</taxon>
        <taxon>Metazoa</taxon>
        <taxon>Chordata</taxon>
        <taxon>Craniata</taxon>
        <taxon>Vertebrata</taxon>
        <taxon>Euteleostomi</taxon>
        <taxon>Archelosauria</taxon>
        <taxon>Archosauria</taxon>
        <taxon>Dinosauria</taxon>
        <taxon>Saurischia</taxon>
        <taxon>Theropoda</taxon>
        <taxon>Coelurosauria</taxon>
        <taxon>Aves</taxon>
        <taxon>Neognathae</taxon>
        <taxon>Neoaves</taxon>
        <taxon>Telluraves</taxon>
        <taxon>Australaves</taxon>
        <taxon>Passeriformes</taxon>
        <taxon>Passeroidea</taxon>
        <taxon>Fringillidae</taxon>
        <taxon>Carduelinae</taxon>
        <taxon>Serinus</taxon>
    </lineage>
</organism>
<dbReference type="Pfam" id="PF20721">
    <property type="entry name" value="C19orf12"/>
    <property type="match status" value="1"/>
</dbReference>